<feature type="transmembrane region" description="Helical" evidence="1">
    <location>
        <begin position="149"/>
        <end position="168"/>
    </location>
</feature>
<dbReference type="InterPro" id="IPR038765">
    <property type="entry name" value="Papain-like_cys_pep_sf"/>
</dbReference>
<comment type="caution">
    <text evidence="3">The sequence shown here is derived from an EMBL/GenBank/DDBJ whole genome shotgun (WGS) entry which is preliminary data.</text>
</comment>
<proteinExistence type="predicted"/>
<feature type="transmembrane region" description="Helical" evidence="1">
    <location>
        <begin position="71"/>
        <end position="87"/>
    </location>
</feature>
<keyword evidence="1" id="KW-0812">Transmembrane</keyword>
<keyword evidence="1" id="KW-0472">Membrane</keyword>
<evidence type="ECO:0000313" key="4">
    <source>
        <dbReference type="Proteomes" id="UP001235840"/>
    </source>
</evidence>
<protein>
    <submittedName>
        <fullName evidence="3">Transglutaminase-like putative cysteine protease</fullName>
    </submittedName>
</protein>
<feature type="transmembrane region" description="Helical" evidence="1">
    <location>
        <begin position="212"/>
        <end position="230"/>
    </location>
</feature>
<dbReference type="EMBL" id="JAUSTY010000027">
    <property type="protein sequence ID" value="MDQ0168320.1"/>
    <property type="molecule type" value="Genomic_DNA"/>
</dbReference>
<feature type="transmembrane region" description="Helical" evidence="1">
    <location>
        <begin position="12"/>
        <end position="34"/>
    </location>
</feature>
<accession>A0ABT9W5B3</accession>
<dbReference type="InterPro" id="IPR002931">
    <property type="entry name" value="Transglutaminase-like"/>
</dbReference>
<dbReference type="Pfam" id="PF11992">
    <property type="entry name" value="TgpA_N"/>
    <property type="match status" value="1"/>
</dbReference>
<evidence type="ECO:0000256" key="1">
    <source>
        <dbReference type="SAM" id="Phobius"/>
    </source>
</evidence>
<dbReference type="PANTHER" id="PTHR42736:SF1">
    <property type="entry name" value="PROTEIN-GLUTAMINE GAMMA-GLUTAMYLTRANSFERASE"/>
    <property type="match status" value="1"/>
</dbReference>
<feature type="transmembrane region" description="Helical" evidence="1">
    <location>
        <begin position="46"/>
        <end position="64"/>
    </location>
</feature>
<evidence type="ECO:0000313" key="3">
    <source>
        <dbReference type="EMBL" id="MDQ0168320.1"/>
    </source>
</evidence>
<dbReference type="Gene3D" id="3.10.620.30">
    <property type="match status" value="1"/>
</dbReference>
<feature type="transmembrane region" description="Helical" evidence="1">
    <location>
        <begin position="174"/>
        <end position="191"/>
    </location>
</feature>
<evidence type="ECO:0000259" key="2">
    <source>
        <dbReference type="SMART" id="SM00460"/>
    </source>
</evidence>
<dbReference type="Proteomes" id="UP001235840">
    <property type="component" value="Unassembled WGS sequence"/>
</dbReference>
<keyword evidence="4" id="KW-1185">Reference proteome</keyword>
<sequence>MSQPKQEHLRKNQFSSLASFVMLVLVTLMVWEWLRPLMVLTDTYTIRPFILYFGLAMLIQWLNLSNWIRSGIMLFFLIYFVHNLYIYEPFFSSDWIRYLGSELLYSIGLLFNGDIDSHSYIVLTLFFLLIHWFGAIVIFKLVIERGKTLFFFLLTIVLLAILDTFTPYAAMFPIIRSFIYGLLLLTISQIGRLFPRLGDRAATATTSFPQQWLWTSVLVVGLVTAIGFVAPKAAPAWPDPIHFIQSYSDSIREGSGGFGGGAIQRIGYGTNDENLGGPFILDDGLVFVAQTQGRGYWRGESKDVYTGKGWVQSDTSAEQKALQMSDGRFYAQDLGLGLLHSSGSTLDSVTSRIRFDQPRFSTVFYTGEPTSIFMDPVEYPEFLEVNSQDASLKLFAAGEDEVGLHSYTVTSELPTYSTQALKNASVANSPSEILEQYTQLPDTLPDRVGELAQEIVQEADSDYERVKRVERFFKTNGFEYNIEDVAVPDDDQDYVDQFLFETMVGYCDNFSSSMVVLLRTLDIPARWVKGFTFGDVLEASGGEFTTEIRNRNAHSWVEVYFPEIGWVPFEPTQSFNNPFIFERDDIDTSNPEDFEMEYDPLDDPFSDSFEEGIEEYSSFTPGGASGSSGSWFSIGRILIALAAILILLLIIAFLFRKNLLLSWVIMRYKEASDQPTFFRIYEWLIRYLGKSTKPRDPSQTMREYVLALEQELEITELKSITQLFEQMRYGKNQDDEQVNRAFAMWRTIMNKLKS</sequence>
<feature type="transmembrane region" description="Helical" evidence="1">
    <location>
        <begin position="120"/>
        <end position="142"/>
    </location>
</feature>
<dbReference type="SUPFAM" id="SSF54001">
    <property type="entry name" value="Cysteine proteinases"/>
    <property type="match status" value="1"/>
</dbReference>
<reference evidence="3 4" key="1">
    <citation type="submission" date="2023-07" db="EMBL/GenBank/DDBJ databases">
        <title>Genomic Encyclopedia of Type Strains, Phase IV (KMG-IV): sequencing the most valuable type-strain genomes for metagenomic binning, comparative biology and taxonomic classification.</title>
        <authorList>
            <person name="Goeker M."/>
        </authorList>
    </citation>
    <scope>NUCLEOTIDE SEQUENCE [LARGE SCALE GENOMIC DNA]</scope>
    <source>
        <strain evidence="3 4">DSM 12751</strain>
    </source>
</reference>
<dbReference type="Pfam" id="PF13559">
    <property type="entry name" value="DUF4129"/>
    <property type="match status" value="1"/>
</dbReference>
<dbReference type="RefSeq" id="WP_307397970.1">
    <property type="nucleotide sequence ID" value="NZ_BAAADK010000004.1"/>
</dbReference>
<feature type="domain" description="Transglutaminase-like" evidence="2">
    <location>
        <begin position="499"/>
        <end position="573"/>
    </location>
</feature>
<dbReference type="PANTHER" id="PTHR42736">
    <property type="entry name" value="PROTEIN-GLUTAMINE GAMMA-GLUTAMYLTRANSFERASE"/>
    <property type="match status" value="1"/>
</dbReference>
<keyword evidence="1" id="KW-1133">Transmembrane helix</keyword>
<gene>
    <name evidence="3" type="ORF">J2S11_004282</name>
</gene>
<feature type="transmembrane region" description="Helical" evidence="1">
    <location>
        <begin position="631"/>
        <end position="655"/>
    </location>
</feature>
<dbReference type="Pfam" id="PF01841">
    <property type="entry name" value="Transglut_core"/>
    <property type="match status" value="1"/>
</dbReference>
<dbReference type="InterPro" id="IPR025403">
    <property type="entry name" value="TgpA-like_C"/>
</dbReference>
<organism evidence="3 4">
    <name type="scientific">Caldalkalibacillus horti</name>
    <dbReference type="NCBI Taxonomy" id="77523"/>
    <lineage>
        <taxon>Bacteria</taxon>
        <taxon>Bacillati</taxon>
        <taxon>Bacillota</taxon>
        <taxon>Bacilli</taxon>
        <taxon>Bacillales</taxon>
        <taxon>Bacillaceae</taxon>
        <taxon>Caldalkalibacillus</taxon>
    </lineage>
</organism>
<dbReference type="InterPro" id="IPR052901">
    <property type="entry name" value="Bact_TGase-like"/>
</dbReference>
<dbReference type="InterPro" id="IPR021878">
    <property type="entry name" value="TgpA_N"/>
</dbReference>
<name>A0ABT9W5B3_9BACI</name>
<dbReference type="SMART" id="SM00460">
    <property type="entry name" value="TGc"/>
    <property type="match status" value="1"/>
</dbReference>